<evidence type="ECO:0000313" key="1">
    <source>
        <dbReference type="EMBL" id="BBZ45351.1"/>
    </source>
</evidence>
<dbReference type="SUPFAM" id="SSF51735">
    <property type="entry name" value="NAD(P)-binding Rossmann-fold domains"/>
    <property type="match status" value="1"/>
</dbReference>
<evidence type="ECO:0008006" key="3">
    <source>
        <dbReference type="Google" id="ProtNLM"/>
    </source>
</evidence>
<organism evidence="1 2">
    <name type="scientific">Mycobacterium parmense</name>
    <dbReference type="NCBI Taxonomy" id="185642"/>
    <lineage>
        <taxon>Bacteria</taxon>
        <taxon>Bacillati</taxon>
        <taxon>Actinomycetota</taxon>
        <taxon>Actinomycetes</taxon>
        <taxon>Mycobacteriales</taxon>
        <taxon>Mycobacteriaceae</taxon>
        <taxon>Mycobacterium</taxon>
        <taxon>Mycobacterium simiae complex</taxon>
    </lineage>
</organism>
<sequence>MTTIAVLGATGTAGVRVVARLRARGYPVVEVSRGHGVDLVSGQGLSQALDGVDLAIDVSNPRPEDRFSDFTQTLVAASRNIVGACAAHEVQRLVVSTIDSIDDPVFDGDPYYEGKRAAKAIFLDAPVATTIVKSTQWYESATDPATVSGDEEEVTVQDLLIQPIAADTVADVLVETALGQTHKPCAITGPEAIRLPELTSKVLALHGDSRRVRPVPPPIAGLATGALLASAQAIVVGPDVDTWLATCAATTTDTACHQSR</sequence>
<keyword evidence="2" id="KW-1185">Reference proteome</keyword>
<dbReference type="EMBL" id="AP022614">
    <property type="protein sequence ID" value="BBZ45351.1"/>
    <property type="molecule type" value="Genomic_DNA"/>
</dbReference>
<evidence type="ECO:0000313" key="2">
    <source>
        <dbReference type="Proteomes" id="UP000467105"/>
    </source>
</evidence>
<proteinExistence type="predicted"/>
<name>A0A7I7YX95_9MYCO</name>
<protein>
    <recommendedName>
        <fullName evidence="3">LysR family transcriptional regulator</fullName>
    </recommendedName>
</protein>
<accession>A0A7I7YX95</accession>
<reference evidence="1 2" key="1">
    <citation type="journal article" date="2019" name="Emerg. Microbes Infect.">
        <title>Comprehensive subspecies identification of 175 nontuberculous mycobacteria species based on 7547 genomic profiles.</title>
        <authorList>
            <person name="Matsumoto Y."/>
            <person name="Kinjo T."/>
            <person name="Motooka D."/>
            <person name="Nabeya D."/>
            <person name="Jung N."/>
            <person name="Uechi K."/>
            <person name="Horii T."/>
            <person name="Iida T."/>
            <person name="Fujita J."/>
            <person name="Nakamura S."/>
        </authorList>
    </citation>
    <scope>NUCLEOTIDE SEQUENCE [LARGE SCALE GENOMIC DNA]</scope>
    <source>
        <strain evidence="1 2">JCM 14742</strain>
    </source>
</reference>
<dbReference type="Gene3D" id="3.40.50.720">
    <property type="entry name" value="NAD(P)-binding Rossmann-like Domain"/>
    <property type="match status" value="1"/>
</dbReference>
<dbReference type="InterPro" id="IPR036291">
    <property type="entry name" value="NAD(P)-bd_dom_sf"/>
</dbReference>
<dbReference type="Proteomes" id="UP000467105">
    <property type="component" value="Chromosome"/>
</dbReference>
<gene>
    <name evidence="1" type="ORF">MPRM_26320</name>
</gene>
<dbReference type="AlphaFoldDB" id="A0A7I7YX95"/>